<keyword evidence="2" id="KW-1185">Reference proteome</keyword>
<reference evidence="1" key="1">
    <citation type="submission" date="2020-04" db="EMBL/GenBank/DDBJ databases">
        <authorList>
            <person name="Alioto T."/>
            <person name="Alioto T."/>
            <person name="Gomez Garrido J."/>
        </authorList>
    </citation>
    <scope>NUCLEOTIDE SEQUENCE</scope>
    <source>
        <strain evidence="1">A484AB</strain>
    </source>
</reference>
<proteinExistence type="predicted"/>
<dbReference type="Proteomes" id="UP001152795">
    <property type="component" value="Unassembled WGS sequence"/>
</dbReference>
<dbReference type="PANTHER" id="PTHR12507">
    <property type="entry name" value="REDUCED GROWTH PHENOTYPE 1 RGP1, YEAST -RELATED"/>
    <property type="match status" value="1"/>
</dbReference>
<dbReference type="Pfam" id="PF08737">
    <property type="entry name" value="Rgp1"/>
    <property type="match status" value="2"/>
</dbReference>
<evidence type="ECO:0000313" key="1">
    <source>
        <dbReference type="EMBL" id="CAB4008895.1"/>
    </source>
</evidence>
<comment type="caution">
    <text evidence="1">The sequence shown here is derived from an EMBL/GenBank/DDBJ whole genome shotgun (WGS) entry which is preliminary data.</text>
</comment>
<sequence length="408" mass="45936">MVEIEVRLLRGSVYLAGETIPCQITFTNTAKRGATSGQESRTNHVKPSQFSRKKVMGIETIAWASAQIHCQCTINDSRVKIPEHDQKGLHESVNKNEDATTCFMPSKGERGRCLLSTKPKILFCDLTLAAGESKSYFYEDAVPFDSPPSYKGLAVKYCYKITVGAGRLQSSTQLVRLPVRILVLEGLKELRHYTSFNECSSNPFLNGNMKTRSLLDVAVEKLTTITCKKSQYIYNVVNKNGLVGCFILFKSAYRIGDEILGIFDFRECKVKCTKLIVTLQSEEHVCDEYKKTSSKHLHSHTSYSTQQEFCLYSKKIQVQLPIPITATPEFKSDIVDVRWRLHFEFYLSTSEQQIETSDEHDTAEVCMVAPPSLDIEPMTWDLPVKIVPCNPVHASAISLLRTTASSVF</sequence>
<dbReference type="InterPro" id="IPR014848">
    <property type="entry name" value="Rgp1"/>
</dbReference>
<protein>
    <submittedName>
        <fullName evidence="1">Uncharacterized protein</fullName>
    </submittedName>
</protein>
<name>A0A7D9EF47_PARCT</name>
<gene>
    <name evidence="1" type="ORF">PACLA_8A039700</name>
</gene>
<accession>A0A7D9EF47</accession>
<organism evidence="1 2">
    <name type="scientific">Paramuricea clavata</name>
    <name type="common">Red gorgonian</name>
    <name type="synonym">Violescent sea-whip</name>
    <dbReference type="NCBI Taxonomy" id="317549"/>
    <lineage>
        <taxon>Eukaryota</taxon>
        <taxon>Metazoa</taxon>
        <taxon>Cnidaria</taxon>
        <taxon>Anthozoa</taxon>
        <taxon>Octocorallia</taxon>
        <taxon>Malacalcyonacea</taxon>
        <taxon>Plexauridae</taxon>
        <taxon>Paramuricea</taxon>
    </lineage>
</organism>
<dbReference type="OrthoDB" id="1918at2759"/>
<evidence type="ECO:0000313" key="2">
    <source>
        <dbReference type="Proteomes" id="UP001152795"/>
    </source>
</evidence>
<dbReference type="EMBL" id="CACRXK020006263">
    <property type="protein sequence ID" value="CAB4008895.1"/>
    <property type="molecule type" value="Genomic_DNA"/>
</dbReference>
<dbReference type="AlphaFoldDB" id="A0A7D9EF47"/>